<dbReference type="CDD" id="cd00853">
    <property type="entry name" value="NifX"/>
    <property type="match status" value="1"/>
</dbReference>
<feature type="domain" description="Dinitrogenase iron-molybdenum cofactor biosynthesis" evidence="3">
    <location>
        <begin position="28"/>
        <end position="119"/>
    </location>
</feature>
<evidence type="ECO:0000256" key="2">
    <source>
        <dbReference type="ARBA" id="ARBA00023231"/>
    </source>
</evidence>
<comment type="similarity">
    <text evidence="1">Belongs to the NifX/NifY family.</text>
</comment>
<gene>
    <name evidence="4" type="ORF">SAMN05660964_03603</name>
</gene>
<dbReference type="InterPro" id="IPR003731">
    <property type="entry name" value="Di-Nase_FeMo-co_biosynth"/>
</dbReference>
<evidence type="ECO:0000259" key="3">
    <source>
        <dbReference type="Pfam" id="PF02579"/>
    </source>
</evidence>
<dbReference type="PANTHER" id="PTHR33937:SF1">
    <property type="entry name" value="IRON-MOLIBDENUM COFACTOR PROCESSING PROTEIN"/>
    <property type="match status" value="1"/>
</dbReference>
<protein>
    <submittedName>
        <fullName evidence="4">Nitrogen fixation protein NifX</fullName>
    </submittedName>
</protein>
<proteinExistence type="inferred from homology"/>
<name>A0A1H4GQL5_9GAMM</name>
<keyword evidence="5" id="KW-1185">Reference proteome</keyword>
<dbReference type="OrthoDB" id="9797941at2"/>
<evidence type="ECO:0000313" key="5">
    <source>
        <dbReference type="Proteomes" id="UP000199397"/>
    </source>
</evidence>
<reference evidence="4 5" key="1">
    <citation type="submission" date="2016-10" db="EMBL/GenBank/DDBJ databases">
        <authorList>
            <person name="de Groot N.N."/>
        </authorList>
    </citation>
    <scope>NUCLEOTIDE SEQUENCE [LARGE SCALE GENOMIC DNA]</scope>
    <source>
        <strain evidence="4 5">DSM 21228</strain>
    </source>
</reference>
<dbReference type="InterPro" id="IPR034169">
    <property type="entry name" value="NifX-like"/>
</dbReference>
<accession>A0A1H4GQL5</accession>
<dbReference type="RefSeq" id="WP_093070876.1">
    <property type="nucleotide sequence ID" value="NZ_FNQP01000037.1"/>
</dbReference>
<evidence type="ECO:0000313" key="4">
    <source>
        <dbReference type="EMBL" id="SEB11138.1"/>
    </source>
</evidence>
<dbReference type="SUPFAM" id="SSF53146">
    <property type="entry name" value="Nitrogenase accessory factor-like"/>
    <property type="match status" value="1"/>
</dbReference>
<dbReference type="EMBL" id="FNQP01000037">
    <property type="protein sequence ID" value="SEB11138.1"/>
    <property type="molecule type" value="Genomic_DNA"/>
</dbReference>
<keyword evidence="2" id="KW-0535">Nitrogen fixation</keyword>
<evidence type="ECO:0000256" key="1">
    <source>
        <dbReference type="ARBA" id="ARBA00010285"/>
    </source>
</evidence>
<sequence length="157" mass="17004">MSNIPTPLPYTDGEMPDSIRVACASNSGELLNGHFGSCERFLVYQVSQTAYRLIDVRDIGDDEAEEDKNAYRADLIKDCQVLFIASVGGPAAAKIIKKGIHPIKQPTVVPTSELLEKLQAALANPSPWLGKVMGKDAQARARFSGDDDDDELLEAEG</sequence>
<dbReference type="InterPro" id="IPR036105">
    <property type="entry name" value="DiNase_FeMo-co_biosyn_sf"/>
</dbReference>
<dbReference type="Pfam" id="PF02579">
    <property type="entry name" value="Nitro_FeMo-Co"/>
    <property type="match status" value="1"/>
</dbReference>
<dbReference type="STRING" id="525918.SAMN05660964_03603"/>
<dbReference type="InterPro" id="IPR051840">
    <property type="entry name" value="NifX/NifY_domain"/>
</dbReference>
<dbReference type="Gene3D" id="3.30.420.130">
    <property type="entry name" value="Dinitrogenase iron-molybdenum cofactor biosynthesis domain"/>
    <property type="match status" value="1"/>
</dbReference>
<dbReference type="AlphaFoldDB" id="A0A1H4GQL5"/>
<organism evidence="4 5">
    <name type="scientific">Thiothrix caldifontis</name>
    <dbReference type="NCBI Taxonomy" id="525918"/>
    <lineage>
        <taxon>Bacteria</taxon>
        <taxon>Pseudomonadati</taxon>
        <taxon>Pseudomonadota</taxon>
        <taxon>Gammaproteobacteria</taxon>
        <taxon>Thiotrichales</taxon>
        <taxon>Thiotrichaceae</taxon>
        <taxon>Thiothrix</taxon>
    </lineage>
</organism>
<dbReference type="Proteomes" id="UP000199397">
    <property type="component" value="Unassembled WGS sequence"/>
</dbReference>
<dbReference type="PANTHER" id="PTHR33937">
    <property type="entry name" value="IRON-MOLYBDENUM PROTEIN-RELATED-RELATED"/>
    <property type="match status" value="1"/>
</dbReference>